<proteinExistence type="predicted"/>
<name>A0A4Z1L3A8_9HELO</name>
<accession>A0A4Z1L3A8</accession>
<protein>
    <submittedName>
        <fullName evidence="1">Uncharacterized protein</fullName>
    </submittedName>
</protein>
<evidence type="ECO:0000313" key="2">
    <source>
        <dbReference type="Proteomes" id="UP000297280"/>
    </source>
</evidence>
<dbReference type="EMBL" id="PQXO01000032">
    <property type="protein sequence ID" value="TGO91304.1"/>
    <property type="molecule type" value="Genomic_DNA"/>
</dbReference>
<gene>
    <name evidence="1" type="ORF">BPOR_0032g00240</name>
</gene>
<comment type="caution">
    <text evidence="1">The sequence shown here is derived from an EMBL/GenBank/DDBJ whole genome shotgun (WGS) entry which is preliminary data.</text>
</comment>
<dbReference type="Proteomes" id="UP000297280">
    <property type="component" value="Unassembled WGS sequence"/>
</dbReference>
<sequence>MAQSQLTNPSTALNTTSSPEVHYELEDRVIKINFRPQGPWRQGGEDDIISKIQQHAATAVELIFDIDFSQPGTSAQGDNKIIKNRIMKIRDGINGGDDPATKVPNDIADVQVTVHMRRWSTAAMTCFGSS</sequence>
<keyword evidence="2" id="KW-1185">Reference proteome</keyword>
<dbReference type="AlphaFoldDB" id="A0A4Z1L3A8"/>
<evidence type="ECO:0000313" key="1">
    <source>
        <dbReference type="EMBL" id="TGO91304.1"/>
    </source>
</evidence>
<organism evidence="1 2">
    <name type="scientific">Botrytis porri</name>
    <dbReference type="NCBI Taxonomy" id="87229"/>
    <lineage>
        <taxon>Eukaryota</taxon>
        <taxon>Fungi</taxon>
        <taxon>Dikarya</taxon>
        <taxon>Ascomycota</taxon>
        <taxon>Pezizomycotina</taxon>
        <taxon>Leotiomycetes</taxon>
        <taxon>Helotiales</taxon>
        <taxon>Sclerotiniaceae</taxon>
        <taxon>Botrytis</taxon>
    </lineage>
</organism>
<reference evidence="1 2" key="1">
    <citation type="submission" date="2017-12" db="EMBL/GenBank/DDBJ databases">
        <title>Comparative genomics of Botrytis spp.</title>
        <authorList>
            <person name="Valero-Jimenez C.A."/>
            <person name="Tapia P."/>
            <person name="Veloso J."/>
            <person name="Silva-Moreno E."/>
            <person name="Staats M."/>
            <person name="Valdes J.H."/>
            <person name="Van Kan J.A.L."/>
        </authorList>
    </citation>
    <scope>NUCLEOTIDE SEQUENCE [LARGE SCALE GENOMIC DNA]</scope>
    <source>
        <strain evidence="1 2">MUCL3349</strain>
    </source>
</reference>